<evidence type="ECO:0000256" key="2">
    <source>
        <dbReference type="ARBA" id="ARBA00023315"/>
    </source>
</evidence>
<dbReference type="SUPFAM" id="SSF55729">
    <property type="entry name" value="Acyl-CoA N-acyltransferases (Nat)"/>
    <property type="match status" value="1"/>
</dbReference>
<gene>
    <name evidence="5" type="ORF">ACFYQT_37190</name>
</gene>
<accession>A0ABW6N6W3</accession>
<dbReference type="InterPro" id="IPR051531">
    <property type="entry name" value="N-acetyltransferase"/>
</dbReference>
<comment type="caution">
    <text evidence="5">The sequence shown here is derived from an EMBL/GenBank/DDBJ whole genome shotgun (WGS) entry which is preliminary data.</text>
</comment>
<name>A0ABW6N6W3_9ACTN</name>
<dbReference type="EMBL" id="JBIAJP010000017">
    <property type="protein sequence ID" value="MFF0009031.1"/>
    <property type="molecule type" value="Genomic_DNA"/>
</dbReference>
<dbReference type="InterPro" id="IPR016181">
    <property type="entry name" value="Acyl_CoA_acyltransferase"/>
</dbReference>
<sequence>MSAGPLVLPCWEPDRPAEFFTAGGQRARLRDQLAQREAGQAMLWVLVETDGGRLVGAISLSRIPLGPLCSASVGYWGDGERAGRGIATAALEAACLAAREEFALHRVEAGTMVDNTASQRVLAKAEFEQYGFAPKYLHANGAWRDHLLFQRILHDEGPRGQGL</sequence>
<reference evidence="5 6" key="1">
    <citation type="submission" date="2024-10" db="EMBL/GenBank/DDBJ databases">
        <title>The Natural Products Discovery Center: Release of the First 8490 Sequenced Strains for Exploring Actinobacteria Biosynthetic Diversity.</title>
        <authorList>
            <person name="Kalkreuter E."/>
            <person name="Kautsar S.A."/>
            <person name="Yang D."/>
            <person name="Bader C.D."/>
            <person name="Teijaro C.N."/>
            <person name="Fluegel L."/>
            <person name="Davis C.M."/>
            <person name="Simpson J.R."/>
            <person name="Lauterbach L."/>
            <person name="Steele A.D."/>
            <person name="Gui C."/>
            <person name="Meng S."/>
            <person name="Li G."/>
            <person name="Viehrig K."/>
            <person name="Ye F."/>
            <person name="Su P."/>
            <person name="Kiefer A.F."/>
            <person name="Nichols A."/>
            <person name="Cepeda A.J."/>
            <person name="Yan W."/>
            <person name="Fan B."/>
            <person name="Jiang Y."/>
            <person name="Adhikari A."/>
            <person name="Zheng C.-J."/>
            <person name="Schuster L."/>
            <person name="Cowan T.M."/>
            <person name="Smanski M.J."/>
            <person name="Chevrette M.G."/>
            <person name="De Carvalho L.P.S."/>
            <person name="Shen B."/>
        </authorList>
    </citation>
    <scope>NUCLEOTIDE SEQUENCE [LARGE SCALE GENOMIC DNA]</scope>
    <source>
        <strain evidence="5 6">NPDC005497</strain>
    </source>
</reference>
<dbReference type="Pfam" id="PF13302">
    <property type="entry name" value="Acetyltransf_3"/>
    <property type="match status" value="1"/>
</dbReference>
<dbReference type="Proteomes" id="UP001601422">
    <property type="component" value="Unassembled WGS sequence"/>
</dbReference>
<protein>
    <submittedName>
        <fullName evidence="5">GNAT family protein</fullName>
    </submittedName>
</protein>
<keyword evidence="6" id="KW-1185">Reference proteome</keyword>
<evidence type="ECO:0000313" key="5">
    <source>
        <dbReference type="EMBL" id="MFF0009031.1"/>
    </source>
</evidence>
<dbReference type="PROSITE" id="PS51186">
    <property type="entry name" value="GNAT"/>
    <property type="match status" value="1"/>
</dbReference>
<keyword evidence="1" id="KW-0808">Transferase</keyword>
<keyword evidence="2" id="KW-0012">Acyltransferase</keyword>
<evidence type="ECO:0000313" key="6">
    <source>
        <dbReference type="Proteomes" id="UP001601422"/>
    </source>
</evidence>
<proteinExistence type="inferred from homology"/>
<dbReference type="PANTHER" id="PTHR43792:SF8">
    <property type="entry name" value="[RIBOSOMAL PROTEIN US5]-ALANINE N-ACETYLTRANSFERASE"/>
    <property type="match status" value="1"/>
</dbReference>
<evidence type="ECO:0000256" key="1">
    <source>
        <dbReference type="ARBA" id="ARBA00022679"/>
    </source>
</evidence>
<evidence type="ECO:0000256" key="3">
    <source>
        <dbReference type="ARBA" id="ARBA00038502"/>
    </source>
</evidence>
<feature type="domain" description="N-acetyltransferase" evidence="4">
    <location>
        <begin position="6"/>
        <end position="150"/>
    </location>
</feature>
<dbReference type="PANTHER" id="PTHR43792">
    <property type="entry name" value="GNAT FAMILY, PUTATIVE (AFU_ORTHOLOGUE AFUA_3G00765)-RELATED-RELATED"/>
    <property type="match status" value="1"/>
</dbReference>
<dbReference type="InterPro" id="IPR000182">
    <property type="entry name" value="GNAT_dom"/>
</dbReference>
<evidence type="ECO:0000259" key="4">
    <source>
        <dbReference type="PROSITE" id="PS51186"/>
    </source>
</evidence>
<organism evidence="5 6">
    <name type="scientific">Streptomyces tibetensis</name>
    <dbReference type="NCBI Taxonomy" id="2382123"/>
    <lineage>
        <taxon>Bacteria</taxon>
        <taxon>Bacillati</taxon>
        <taxon>Actinomycetota</taxon>
        <taxon>Actinomycetes</taxon>
        <taxon>Kitasatosporales</taxon>
        <taxon>Streptomycetaceae</taxon>
        <taxon>Streptomyces</taxon>
    </lineage>
</organism>
<comment type="similarity">
    <text evidence="3">Belongs to the acetyltransferase family. RimJ subfamily.</text>
</comment>
<dbReference type="Gene3D" id="3.40.630.30">
    <property type="match status" value="1"/>
</dbReference>
<dbReference type="RefSeq" id="WP_361941718.1">
    <property type="nucleotide sequence ID" value="NZ_JBEXWI010000008.1"/>
</dbReference>